<gene>
    <name evidence="2" type="ORF">C7M84_022894</name>
</gene>
<sequence>MDYSPEQQVHLIKHMSLNSPLGDNIPTAITPIGSPHMDPWSSPISSCSGCSSCVSSEVESPLLFQVKAASQTIESSGEDFDVDLPLTEEAVCNMPYISSPARESSDVTEVKKQQQGEETQTEEKKDMESIFETNSPKPEGSSLPIPIPSTNLNTGTHKFLSPVKDPSSLGSLGDEYVMDLSAVTTNPDQEESPYLMPRESRFVYSSELKFMDTLYSQGSIMEMDSRGEDIGLSQPSGTPLSGSDKENIAPSSAPCSVSHSGPDPSAIADKAQAGNKQTDLNENYLEYGLSRAANSKRGLFYLAEPFSDCLSILVTQETIISDRNYLWSEARWTSGRLGGSANDPRPNAYLSADIPSPLPRHQVGRGEGGALAIAASRPL</sequence>
<comment type="caution">
    <text evidence="2">The sequence shown here is derived from an EMBL/GenBank/DDBJ whole genome shotgun (WGS) entry which is preliminary data.</text>
</comment>
<dbReference type="OrthoDB" id="6361807at2759"/>
<evidence type="ECO:0000313" key="3">
    <source>
        <dbReference type="Proteomes" id="UP000283509"/>
    </source>
</evidence>
<accession>A0A423U5D4</accession>
<dbReference type="Proteomes" id="UP000283509">
    <property type="component" value="Unassembled WGS sequence"/>
</dbReference>
<evidence type="ECO:0000313" key="2">
    <source>
        <dbReference type="EMBL" id="ROT83931.1"/>
    </source>
</evidence>
<feature type="compositionally biased region" description="Basic and acidic residues" evidence="1">
    <location>
        <begin position="103"/>
        <end position="128"/>
    </location>
</feature>
<proteinExistence type="predicted"/>
<evidence type="ECO:0000256" key="1">
    <source>
        <dbReference type="SAM" id="MobiDB-lite"/>
    </source>
</evidence>
<feature type="compositionally biased region" description="Polar residues" evidence="1">
    <location>
        <begin position="249"/>
        <end position="259"/>
    </location>
</feature>
<organism evidence="2 3">
    <name type="scientific">Penaeus vannamei</name>
    <name type="common">Whiteleg shrimp</name>
    <name type="synonym">Litopenaeus vannamei</name>
    <dbReference type="NCBI Taxonomy" id="6689"/>
    <lineage>
        <taxon>Eukaryota</taxon>
        <taxon>Metazoa</taxon>
        <taxon>Ecdysozoa</taxon>
        <taxon>Arthropoda</taxon>
        <taxon>Crustacea</taxon>
        <taxon>Multicrustacea</taxon>
        <taxon>Malacostraca</taxon>
        <taxon>Eumalacostraca</taxon>
        <taxon>Eucarida</taxon>
        <taxon>Decapoda</taxon>
        <taxon>Dendrobranchiata</taxon>
        <taxon>Penaeoidea</taxon>
        <taxon>Penaeidae</taxon>
        <taxon>Penaeus</taxon>
    </lineage>
</organism>
<dbReference type="EMBL" id="QCYY01000621">
    <property type="protein sequence ID" value="ROT83931.1"/>
    <property type="molecule type" value="Genomic_DNA"/>
</dbReference>
<feature type="region of interest" description="Disordered" evidence="1">
    <location>
        <begin position="227"/>
        <end position="275"/>
    </location>
</feature>
<reference evidence="2 3" key="2">
    <citation type="submission" date="2019-01" db="EMBL/GenBank/DDBJ databases">
        <title>The decoding of complex shrimp genome reveals the adaptation for benthos swimmer, frequently molting mechanism and breeding impact on genome.</title>
        <authorList>
            <person name="Sun Y."/>
            <person name="Gao Y."/>
            <person name="Yu Y."/>
        </authorList>
    </citation>
    <scope>NUCLEOTIDE SEQUENCE [LARGE SCALE GENOMIC DNA]</scope>
    <source>
        <tissue evidence="2">Muscle</tissue>
    </source>
</reference>
<feature type="region of interest" description="Disordered" evidence="1">
    <location>
        <begin position="98"/>
        <end position="145"/>
    </location>
</feature>
<reference evidence="2 3" key="1">
    <citation type="submission" date="2018-04" db="EMBL/GenBank/DDBJ databases">
        <authorList>
            <person name="Zhang X."/>
            <person name="Yuan J."/>
            <person name="Li F."/>
            <person name="Xiang J."/>
        </authorList>
    </citation>
    <scope>NUCLEOTIDE SEQUENCE [LARGE SCALE GENOMIC DNA]</scope>
    <source>
        <tissue evidence="2">Muscle</tissue>
    </source>
</reference>
<name>A0A423U5D4_PENVA</name>
<keyword evidence="3" id="KW-1185">Reference proteome</keyword>
<dbReference type="AlphaFoldDB" id="A0A423U5D4"/>
<protein>
    <submittedName>
        <fullName evidence="2">Uncharacterized protein</fullName>
    </submittedName>
</protein>